<dbReference type="InterPro" id="IPR050471">
    <property type="entry name" value="AB_hydrolase"/>
</dbReference>
<dbReference type="Gene3D" id="3.40.50.1820">
    <property type="entry name" value="alpha/beta hydrolase"/>
    <property type="match status" value="1"/>
</dbReference>
<name>A0AAN6GSN9_9BASI</name>
<dbReference type="PANTHER" id="PTHR43433:SF5">
    <property type="entry name" value="AB HYDROLASE-1 DOMAIN-CONTAINING PROTEIN"/>
    <property type="match status" value="1"/>
</dbReference>
<accession>A0AAN6GSN9</accession>
<dbReference type="InterPro" id="IPR022742">
    <property type="entry name" value="Hydrolase_4"/>
</dbReference>
<feature type="domain" description="Serine aminopeptidase S33" evidence="1">
    <location>
        <begin position="60"/>
        <end position="278"/>
    </location>
</feature>
<sequence length="327" mass="36182">MVLKGTHRTSDGASIAYELHGEHLVGAKGAPPPLVLIMGLSGVMPMWLPFAADMGKTRPVLIFDHRGIGLSTIPDEFDIFDLTYDTMVDDLLSLIASFDWAKSGIHILGYSMGGHILMHLLTRQDGTFHTQSGPSKGYSIKGVHITKAVLAATMTKMPKGDLKPADMQAIMAKYDDRATRDRAVTEYMIDLQYYPEWIAASSANKKIRDDRIDLSLTFKPAQTTVMAQMQAIGTVDVRKSLPKIPAQALPVLILHGKQDRMVKFEETQHTQRGITHADTLFVDGVAHFWYDMQGGSAFWVEQLGQWLDGRSSGSSHIQTSAQNRSRL</sequence>
<dbReference type="EMBL" id="JAPDMZ010000028">
    <property type="protein sequence ID" value="KAK0555329.1"/>
    <property type="molecule type" value="Genomic_DNA"/>
</dbReference>
<protein>
    <recommendedName>
        <fullName evidence="1">Serine aminopeptidase S33 domain-containing protein</fullName>
    </recommendedName>
</protein>
<organism evidence="2 3">
    <name type="scientific">Tilletia horrida</name>
    <dbReference type="NCBI Taxonomy" id="155126"/>
    <lineage>
        <taxon>Eukaryota</taxon>
        <taxon>Fungi</taxon>
        <taxon>Dikarya</taxon>
        <taxon>Basidiomycota</taxon>
        <taxon>Ustilaginomycotina</taxon>
        <taxon>Exobasidiomycetes</taxon>
        <taxon>Tilletiales</taxon>
        <taxon>Tilletiaceae</taxon>
        <taxon>Tilletia</taxon>
    </lineage>
</organism>
<dbReference type="PANTHER" id="PTHR43433">
    <property type="entry name" value="HYDROLASE, ALPHA/BETA FOLD FAMILY PROTEIN"/>
    <property type="match status" value="1"/>
</dbReference>
<evidence type="ECO:0000259" key="1">
    <source>
        <dbReference type="Pfam" id="PF12146"/>
    </source>
</evidence>
<keyword evidence="3" id="KW-1185">Reference proteome</keyword>
<dbReference type="Proteomes" id="UP001176517">
    <property type="component" value="Unassembled WGS sequence"/>
</dbReference>
<reference evidence="2" key="1">
    <citation type="journal article" date="2023" name="PhytoFront">
        <title>Draft Genome Resources of Seven Strains of Tilletia horrida, Causal Agent of Kernel Smut of Rice.</title>
        <authorList>
            <person name="Khanal S."/>
            <person name="Antony Babu S."/>
            <person name="Zhou X.G."/>
        </authorList>
    </citation>
    <scope>NUCLEOTIDE SEQUENCE</scope>
    <source>
        <strain evidence="2">TX6</strain>
    </source>
</reference>
<gene>
    <name evidence="2" type="ORF">OC846_001757</name>
</gene>
<comment type="caution">
    <text evidence="2">The sequence shown here is derived from an EMBL/GenBank/DDBJ whole genome shotgun (WGS) entry which is preliminary data.</text>
</comment>
<evidence type="ECO:0000313" key="2">
    <source>
        <dbReference type="EMBL" id="KAK0555329.1"/>
    </source>
</evidence>
<proteinExistence type="predicted"/>
<evidence type="ECO:0000313" key="3">
    <source>
        <dbReference type="Proteomes" id="UP001176517"/>
    </source>
</evidence>
<dbReference type="Pfam" id="PF12146">
    <property type="entry name" value="Hydrolase_4"/>
    <property type="match status" value="1"/>
</dbReference>
<dbReference type="InterPro" id="IPR029058">
    <property type="entry name" value="AB_hydrolase_fold"/>
</dbReference>
<dbReference type="SUPFAM" id="SSF53474">
    <property type="entry name" value="alpha/beta-Hydrolases"/>
    <property type="match status" value="1"/>
</dbReference>
<dbReference type="AlphaFoldDB" id="A0AAN6GSN9"/>